<dbReference type="CDD" id="cd03217">
    <property type="entry name" value="ABC_FeS_Assembly"/>
    <property type="match status" value="1"/>
</dbReference>
<dbReference type="InterPro" id="IPR003593">
    <property type="entry name" value="AAA+_ATPase"/>
</dbReference>
<protein>
    <submittedName>
        <fullName evidence="4">ABC transporter ATP-binding protein</fullName>
    </submittedName>
</protein>
<dbReference type="AlphaFoldDB" id="A0A832W0H8"/>
<dbReference type="GO" id="GO:0005524">
    <property type="term" value="F:ATP binding"/>
    <property type="evidence" value="ECO:0007669"/>
    <property type="project" value="UniProtKB-KW"/>
</dbReference>
<dbReference type="Proteomes" id="UP000600363">
    <property type="component" value="Unassembled WGS sequence"/>
</dbReference>
<keyword evidence="1" id="KW-0547">Nucleotide-binding</keyword>
<dbReference type="InterPro" id="IPR010230">
    <property type="entry name" value="FeS-cluster_ATPase_SufC"/>
</dbReference>
<proteinExistence type="predicted"/>
<feature type="domain" description="ABC transporter" evidence="3">
    <location>
        <begin position="2"/>
        <end position="241"/>
    </location>
</feature>
<dbReference type="SUPFAM" id="SSF52540">
    <property type="entry name" value="P-loop containing nucleoside triphosphate hydrolases"/>
    <property type="match status" value="1"/>
</dbReference>
<evidence type="ECO:0000256" key="2">
    <source>
        <dbReference type="ARBA" id="ARBA00022840"/>
    </source>
</evidence>
<dbReference type="PROSITE" id="PS50893">
    <property type="entry name" value="ABC_TRANSPORTER_2"/>
    <property type="match status" value="1"/>
</dbReference>
<dbReference type="PANTHER" id="PTHR43204">
    <property type="entry name" value="ABC TRANSPORTER I FAMILY MEMBER 6, CHLOROPLASTIC"/>
    <property type="match status" value="1"/>
</dbReference>
<dbReference type="SMART" id="SM00382">
    <property type="entry name" value="AAA"/>
    <property type="match status" value="1"/>
</dbReference>
<reference evidence="4" key="1">
    <citation type="journal article" date="2020" name="bioRxiv">
        <title>A rank-normalized archaeal taxonomy based on genome phylogeny resolves widespread incomplete and uneven classifications.</title>
        <authorList>
            <person name="Rinke C."/>
            <person name="Chuvochina M."/>
            <person name="Mussig A.J."/>
            <person name="Chaumeil P.-A."/>
            <person name="Waite D.W."/>
            <person name="Whitman W.B."/>
            <person name="Parks D.H."/>
            <person name="Hugenholtz P."/>
        </authorList>
    </citation>
    <scope>NUCLEOTIDE SEQUENCE</scope>
    <source>
        <strain evidence="4">UBA12518</strain>
    </source>
</reference>
<gene>
    <name evidence="4" type="ORF">HA299_07335</name>
</gene>
<dbReference type="InterPro" id="IPR027417">
    <property type="entry name" value="P-loop_NTPase"/>
</dbReference>
<evidence type="ECO:0000256" key="1">
    <source>
        <dbReference type="ARBA" id="ARBA00022741"/>
    </source>
</evidence>
<accession>A0A832W0H8</accession>
<dbReference type="GO" id="GO:0016887">
    <property type="term" value="F:ATP hydrolysis activity"/>
    <property type="evidence" value="ECO:0007669"/>
    <property type="project" value="InterPro"/>
</dbReference>
<dbReference type="PANTHER" id="PTHR43204:SF1">
    <property type="entry name" value="ABC TRANSPORTER I FAMILY MEMBER 6, CHLOROPLASTIC"/>
    <property type="match status" value="1"/>
</dbReference>
<dbReference type="Gene3D" id="3.40.50.300">
    <property type="entry name" value="P-loop containing nucleotide triphosphate hydrolases"/>
    <property type="match status" value="1"/>
</dbReference>
<sequence>MLQVVNLSVNVGDKRVLDRVSFYIEEGKSYALFGANGSGKSSLLNTLMGNPMYKVVSGRIMFKGRDITDMPTDERVKLGMGIAFQSPPKVSNVRMRELLNYCMRLKNSSEERMLEYARKLNMLDFLDRKVNEGFSGGEVKRSEILQLLVMDPDFLMFDEPDSGVDLENISIVGNAMSEAMERHKPPEQRKKAALIITHAGHILDYATVDYGMILYNGRIACVGDPYEQLRNISEHGYEGCVEKCLKEA</sequence>
<comment type="caution">
    <text evidence="4">The sequence shown here is derived from an EMBL/GenBank/DDBJ whole genome shotgun (WGS) entry which is preliminary data.</text>
</comment>
<evidence type="ECO:0000259" key="3">
    <source>
        <dbReference type="PROSITE" id="PS50893"/>
    </source>
</evidence>
<evidence type="ECO:0000313" key="5">
    <source>
        <dbReference type="Proteomes" id="UP000600363"/>
    </source>
</evidence>
<dbReference type="InterPro" id="IPR003439">
    <property type="entry name" value="ABC_transporter-like_ATP-bd"/>
</dbReference>
<name>A0A832W0H8_9EURY</name>
<dbReference type="EMBL" id="DUIH01000023">
    <property type="protein sequence ID" value="HIH70399.1"/>
    <property type="molecule type" value="Genomic_DNA"/>
</dbReference>
<dbReference type="Pfam" id="PF00005">
    <property type="entry name" value="ABC_tran"/>
    <property type="match status" value="1"/>
</dbReference>
<organism evidence="4 5">
    <name type="scientific">Methermicoccus shengliensis</name>
    <dbReference type="NCBI Taxonomy" id="660064"/>
    <lineage>
        <taxon>Archaea</taxon>
        <taxon>Methanobacteriati</taxon>
        <taxon>Methanobacteriota</taxon>
        <taxon>Stenosarchaea group</taxon>
        <taxon>Methanomicrobia</taxon>
        <taxon>Methanosarcinales</taxon>
        <taxon>Methermicoccaceae</taxon>
        <taxon>Methermicoccus</taxon>
    </lineage>
</organism>
<evidence type="ECO:0000313" key="4">
    <source>
        <dbReference type="EMBL" id="HIH70399.1"/>
    </source>
</evidence>
<keyword evidence="2 4" id="KW-0067">ATP-binding</keyword>